<dbReference type="GO" id="GO:0046474">
    <property type="term" value="P:glycerophospholipid biosynthetic process"/>
    <property type="evidence" value="ECO:0007669"/>
    <property type="project" value="TreeGrafter"/>
</dbReference>
<evidence type="ECO:0000313" key="19">
    <source>
        <dbReference type="Proteomes" id="UP000325004"/>
    </source>
</evidence>
<evidence type="ECO:0000256" key="14">
    <source>
        <dbReference type="ARBA" id="ARBA00023264"/>
    </source>
</evidence>
<evidence type="ECO:0000256" key="17">
    <source>
        <dbReference type="SAM" id="Phobius"/>
    </source>
</evidence>
<evidence type="ECO:0000256" key="5">
    <source>
        <dbReference type="ARBA" id="ARBA00013170"/>
    </source>
</evidence>
<accession>A0A5C0UEQ4</accession>
<feature type="transmembrane region" description="Helical" evidence="17">
    <location>
        <begin position="127"/>
        <end position="147"/>
    </location>
</feature>
<keyword evidence="9 17" id="KW-0812">Transmembrane</keyword>
<dbReference type="GO" id="GO:0016020">
    <property type="term" value="C:membrane"/>
    <property type="evidence" value="ECO:0007669"/>
    <property type="project" value="UniProtKB-SubCell"/>
</dbReference>
<dbReference type="InterPro" id="IPR000462">
    <property type="entry name" value="CDP-OH_P_trans"/>
</dbReference>
<evidence type="ECO:0000256" key="4">
    <source>
        <dbReference type="ARBA" id="ARBA00010441"/>
    </source>
</evidence>
<keyword evidence="19" id="KW-1185">Reference proteome</keyword>
<keyword evidence="13" id="KW-0594">Phospholipid biosynthesis</keyword>
<keyword evidence="8 16" id="KW-0808">Transferase</keyword>
<evidence type="ECO:0000256" key="2">
    <source>
        <dbReference type="ARBA" id="ARBA00005042"/>
    </source>
</evidence>
<dbReference type="InterPro" id="IPR004570">
    <property type="entry name" value="Phosphatidylglycerol_P_synth"/>
</dbReference>
<feature type="transmembrane region" description="Helical" evidence="17">
    <location>
        <begin position="153"/>
        <end position="171"/>
    </location>
</feature>
<comment type="pathway">
    <text evidence="2">Phospholipid metabolism; phosphatidylglycerol biosynthesis; phosphatidylglycerol from CDP-diacylglycerol: step 1/2.</text>
</comment>
<evidence type="ECO:0000256" key="8">
    <source>
        <dbReference type="ARBA" id="ARBA00022679"/>
    </source>
</evidence>
<name>A0A5C0UEQ4_9PROT</name>
<dbReference type="Gene3D" id="1.20.120.1760">
    <property type="match status" value="1"/>
</dbReference>
<dbReference type="EMBL" id="CP043316">
    <property type="protein sequence ID" value="QEK38576.1"/>
    <property type="molecule type" value="Genomic_DNA"/>
</dbReference>
<evidence type="ECO:0000256" key="10">
    <source>
        <dbReference type="ARBA" id="ARBA00022989"/>
    </source>
</evidence>
<evidence type="ECO:0000256" key="11">
    <source>
        <dbReference type="ARBA" id="ARBA00023098"/>
    </source>
</evidence>
<dbReference type="PIRSF" id="PIRSF000847">
    <property type="entry name" value="Phos_ph_gly_syn"/>
    <property type="match status" value="1"/>
</dbReference>
<keyword evidence="11" id="KW-0443">Lipid metabolism</keyword>
<proteinExistence type="inferred from homology"/>
<keyword evidence="7" id="KW-0444">Lipid biosynthesis</keyword>
<keyword evidence="12 17" id="KW-0472">Membrane</keyword>
<dbReference type="PANTHER" id="PTHR14269">
    <property type="entry name" value="CDP-DIACYLGLYCEROL--GLYCEROL-3-PHOSPHATE 3-PHOSPHATIDYLTRANSFERASE-RELATED"/>
    <property type="match status" value="1"/>
</dbReference>
<protein>
    <recommendedName>
        <fullName evidence="6">CDP-diacylglycerol--glycerol-3-phosphate 3-phosphatidyltransferase</fullName>
        <ecNumber evidence="5">2.7.8.5</ecNumber>
    </recommendedName>
</protein>
<evidence type="ECO:0000256" key="12">
    <source>
        <dbReference type="ARBA" id="ARBA00023136"/>
    </source>
</evidence>
<dbReference type="AlphaFoldDB" id="A0A5C0UEQ4"/>
<organism evidence="18 19">
    <name type="scientific">Candidatus Cytomitobacter primus</name>
    <dbReference type="NCBI Taxonomy" id="2066024"/>
    <lineage>
        <taxon>Bacteria</taxon>
        <taxon>Pseudomonadati</taxon>
        <taxon>Pseudomonadota</taxon>
        <taxon>Alphaproteobacteria</taxon>
        <taxon>Holosporales</taxon>
        <taxon>Holosporaceae</taxon>
        <taxon>Candidatus Cytomitobacter</taxon>
    </lineage>
</organism>
<gene>
    <name evidence="18" type="ORF">FZC34_01465</name>
</gene>
<evidence type="ECO:0000313" key="18">
    <source>
        <dbReference type="EMBL" id="QEK38576.1"/>
    </source>
</evidence>
<evidence type="ECO:0000256" key="16">
    <source>
        <dbReference type="RuleBase" id="RU003750"/>
    </source>
</evidence>
<evidence type="ECO:0000256" key="1">
    <source>
        <dbReference type="ARBA" id="ARBA00004141"/>
    </source>
</evidence>
<comment type="similarity">
    <text evidence="4 16">Belongs to the CDP-alcohol phosphatidyltransferase class-I family.</text>
</comment>
<dbReference type="EC" id="2.7.8.5" evidence="5"/>
<comment type="pathway">
    <text evidence="3">Lipid metabolism.</text>
</comment>
<evidence type="ECO:0000256" key="7">
    <source>
        <dbReference type="ARBA" id="ARBA00022516"/>
    </source>
</evidence>
<comment type="catalytic activity">
    <reaction evidence="15">
        <text>a CDP-1,2-diacyl-sn-glycerol + sn-glycerol 3-phosphate = a 1,2-diacyl-sn-glycero-3-phospho-(1'-sn-glycero-3'-phosphate) + CMP + H(+)</text>
        <dbReference type="Rhea" id="RHEA:12593"/>
        <dbReference type="ChEBI" id="CHEBI:15378"/>
        <dbReference type="ChEBI" id="CHEBI:57597"/>
        <dbReference type="ChEBI" id="CHEBI:58332"/>
        <dbReference type="ChEBI" id="CHEBI:60110"/>
        <dbReference type="ChEBI" id="CHEBI:60377"/>
        <dbReference type="EC" id="2.7.8.5"/>
    </reaction>
</comment>
<evidence type="ECO:0000256" key="9">
    <source>
        <dbReference type="ARBA" id="ARBA00022692"/>
    </source>
</evidence>
<dbReference type="PROSITE" id="PS00379">
    <property type="entry name" value="CDP_ALCOHOL_P_TRANSF"/>
    <property type="match status" value="1"/>
</dbReference>
<dbReference type="InterPro" id="IPR050324">
    <property type="entry name" value="CDP-alcohol_PTase-I"/>
</dbReference>
<keyword evidence="14" id="KW-1208">Phospholipid metabolism</keyword>
<dbReference type="InterPro" id="IPR043130">
    <property type="entry name" value="CDP-OH_PTrfase_TM_dom"/>
</dbReference>
<reference evidence="18 19" key="1">
    <citation type="submission" date="2019-08" db="EMBL/GenBank/DDBJ databases">
        <title>Highly reduced genomes of protist endosymbionts show evolutionary convergence.</title>
        <authorList>
            <person name="George E."/>
            <person name="Husnik F."/>
            <person name="Tashyreva D."/>
            <person name="Prokopchuk G."/>
            <person name="Horak A."/>
            <person name="Kwong W.K."/>
            <person name="Lukes J."/>
            <person name="Keeling P.J."/>
        </authorList>
    </citation>
    <scope>NUCLEOTIDE SEQUENCE [LARGE SCALE GENOMIC DNA]</scope>
    <source>
        <strain evidence="18">1604LC</strain>
    </source>
</reference>
<evidence type="ECO:0000256" key="13">
    <source>
        <dbReference type="ARBA" id="ARBA00023209"/>
    </source>
</evidence>
<evidence type="ECO:0000256" key="3">
    <source>
        <dbReference type="ARBA" id="ARBA00005189"/>
    </source>
</evidence>
<dbReference type="InterPro" id="IPR048254">
    <property type="entry name" value="CDP_ALCOHOL_P_TRANSF_CS"/>
</dbReference>
<evidence type="ECO:0000256" key="6">
    <source>
        <dbReference type="ARBA" id="ARBA00014944"/>
    </source>
</evidence>
<comment type="subcellular location">
    <subcellularLocation>
        <location evidence="1">Membrane</location>
        <topology evidence="1">Multi-pass membrane protein</topology>
    </subcellularLocation>
</comment>
<sequence length="173" mass="19623">MLDKNNAMSLPNAITIFRIIIAPIICVLISYELSIYACVCFIAACTSDFFDGYTARLYKLSSKFGQHFDSFADKFLITSISIALVQNQIVRGVNVVPIYVIVSRNLAMYFIRNYVNEVKHKNIIVNSFGKFTTFAQMVSISLLIVGFAQIGNYILWFSMISSLYSFGIYFYSI</sequence>
<feature type="transmembrane region" description="Helical" evidence="17">
    <location>
        <begin position="20"/>
        <end position="50"/>
    </location>
</feature>
<dbReference type="KEGG" id="cpri:FZC34_01465"/>
<keyword evidence="10 17" id="KW-1133">Transmembrane helix</keyword>
<dbReference type="OrthoDB" id="9796672at2"/>
<dbReference type="Proteomes" id="UP000325004">
    <property type="component" value="Chromosome"/>
</dbReference>
<dbReference type="GO" id="GO:0008444">
    <property type="term" value="F:CDP-diacylglycerol-glycerol-3-phosphate 3-phosphatidyltransferase activity"/>
    <property type="evidence" value="ECO:0007669"/>
    <property type="project" value="UniProtKB-EC"/>
</dbReference>
<dbReference type="PANTHER" id="PTHR14269:SF62">
    <property type="entry name" value="CDP-DIACYLGLYCEROL--GLYCEROL-3-PHOSPHATE 3-PHOSPHATIDYLTRANSFERASE 1, CHLOROPLASTIC"/>
    <property type="match status" value="1"/>
</dbReference>
<evidence type="ECO:0000256" key="15">
    <source>
        <dbReference type="ARBA" id="ARBA00048586"/>
    </source>
</evidence>
<dbReference type="Pfam" id="PF01066">
    <property type="entry name" value="CDP-OH_P_transf"/>
    <property type="match status" value="1"/>
</dbReference>